<dbReference type="InterPro" id="IPR002921">
    <property type="entry name" value="Fungal_lipase-type"/>
</dbReference>
<dbReference type="RefSeq" id="XP_001880138.1">
    <property type="nucleotide sequence ID" value="XM_001880103.1"/>
</dbReference>
<dbReference type="EMBL" id="DS547100">
    <property type="protein sequence ID" value="EDR08825.1"/>
    <property type="molecule type" value="Genomic_DNA"/>
</dbReference>
<evidence type="ECO:0000313" key="7">
    <source>
        <dbReference type="Proteomes" id="UP000001194"/>
    </source>
</evidence>
<proteinExistence type="inferred from homology"/>
<comment type="similarity">
    <text evidence="2">Belongs to the AB hydrolase superfamily. Lipase family. Class 3 subfamily.</text>
</comment>
<reference evidence="6 7" key="1">
    <citation type="journal article" date="2008" name="Nature">
        <title>The genome of Laccaria bicolor provides insights into mycorrhizal symbiosis.</title>
        <authorList>
            <person name="Martin F."/>
            <person name="Aerts A."/>
            <person name="Ahren D."/>
            <person name="Brun A."/>
            <person name="Danchin E.G.J."/>
            <person name="Duchaussoy F."/>
            <person name="Gibon J."/>
            <person name="Kohler A."/>
            <person name="Lindquist E."/>
            <person name="Pereda V."/>
            <person name="Salamov A."/>
            <person name="Shapiro H.J."/>
            <person name="Wuyts J."/>
            <person name="Blaudez D."/>
            <person name="Buee M."/>
            <person name="Brokstein P."/>
            <person name="Canbaeck B."/>
            <person name="Cohen D."/>
            <person name="Courty P.E."/>
            <person name="Coutinho P.M."/>
            <person name="Delaruelle C."/>
            <person name="Detter J.C."/>
            <person name="Deveau A."/>
            <person name="DiFazio S."/>
            <person name="Duplessis S."/>
            <person name="Fraissinet-Tachet L."/>
            <person name="Lucic E."/>
            <person name="Frey-Klett P."/>
            <person name="Fourrey C."/>
            <person name="Feussner I."/>
            <person name="Gay G."/>
            <person name="Grimwood J."/>
            <person name="Hoegger P.J."/>
            <person name="Jain P."/>
            <person name="Kilaru S."/>
            <person name="Labbe J."/>
            <person name="Lin Y.C."/>
            <person name="Legue V."/>
            <person name="Le Tacon F."/>
            <person name="Marmeisse R."/>
            <person name="Melayah D."/>
            <person name="Montanini B."/>
            <person name="Muratet M."/>
            <person name="Nehls U."/>
            <person name="Niculita-Hirzel H."/>
            <person name="Oudot-Le Secq M.P."/>
            <person name="Peter M."/>
            <person name="Quesneville H."/>
            <person name="Rajashekar B."/>
            <person name="Reich M."/>
            <person name="Rouhier N."/>
            <person name="Schmutz J."/>
            <person name="Yin T."/>
            <person name="Chalot M."/>
            <person name="Henrissat B."/>
            <person name="Kuees U."/>
            <person name="Lucas S."/>
            <person name="Van de Peer Y."/>
            <person name="Podila G.K."/>
            <person name="Polle A."/>
            <person name="Pukkila P.J."/>
            <person name="Richardson P.M."/>
            <person name="Rouze P."/>
            <person name="Sanders I.R."/>
            <person name="Stajich J.E."/>
            <person name="Tunlid A."/>
            <person name="Tuskan G."/>
            <person name="Grigoriev I.V."/>
        </authorList>
    </citation>
    <scope>NUCLEOTIDE SEQUENCE [LARGE SCALE GENOMIC DNA]</scope>
    <source>
        <strain evidence="7">S238N-H82 / ATCC MYA-4686</strain>
    </source>
</reference>
<name>B0D8F0_LACBS</name>
<dbReference type="KEGG" id="lbc:LACBIDRAFT_296285"/>
<dbReference type="InParanoid" id="B0D8F0"/>
<evidence type="ECO:0000313" key="6">
    <source>
        <dbReference type="EMBL" id="EDR08825.1"/>
    </source>
</evidence>
<accession>B0D8F0</accession>
<feature type="domain" description="Fungal lipase-type" evidence="5">
    <location>
        <begin position="30"/>
        <end position="135"/>
    </location>
</feature>
<gene>
    <name evidence="6" type="ORF">LACBIDRAFT_296285</name>
</gene>
<evidence type="ECO:0000256" key="1">
    <source>
        <dbReference type="ARBA" id="ARBA00023157"/>
    </source>
</evidence>
<dbReference type="PANTHER" id="PTHR45856:SF25">
    <property type="entry name" value="FUNGAL LIPASE-LIKE DOMAIN-CONTAINING PROTEIN"/>
    <property type="match status" value="1"/>
</dbReference>
<dbReference type="Proteomes" id="UP000001194">
    <property type="component" value="Unassembled WGS sequence"/>
</dbReference>
<dbReference type="PANTHER" id="PTHR45856">
    <property type="entry name" value="ALPHA/BETA-HYDROLASES SUPERFAMILY PROTEIN"/>
    <property type="match status" value="1"/>
</dbReference>
<evidence type="ECO:0000259" key="5">
    <source>
        <dbReference type="Pfam" id="PF01764"/>
    </source>
</evidence>
<dbReference type="Gene3D" id="3.40.50.1820">
    <property type="entry name" value="alpha/beta hydrolase"/>
    <property type="match status" value="1"/>
</dbReference>
<dbReference type="GO" id="GO:0006629">
    <property type="term" value="P:lipid metabolic process"/>
    <property type="evidence" value="ECO:0007669"/>
    <property type="project" value="InterPro"/>
</dbReference>
<comment type="catalytic activity">
    <reaction evidence="3">
        <text>a diacylglycerol + H2O = a monoacylglycerol + a fatty acid + H(+)</text>
        <dbReference type="Rhea" id="RHEA:32731"/>
        <dbReference type="ChEBI" id="CHEBI:15377"/>
        <dbReference type="ChEBI" id="CHEBI:15378"/>
        <dbReference type="ChEBI" id="CHEBI:17408"/>
        <dbReference type="ChEBI" id="CHEBI:18035"/>
        <dbReference type="ChEBI" id="CHEBI:28868"/>
    </reaction>
</comment>
<organism evidence="7">
    <name type="scientific">Laccaria bicolor (strain S238N-H82 / ATCC MYA-4686)</name>
    <name type="common">Bicoloured deceiver</name>
    <name type="synonym">Laccaria laccata var. bicolor</name>
    <dbReference type="NCBI Taxonomy" id="486041"/>
    <lineage>
        <taxon>Eukaryota</taxon>
        <taxon>Fungi</taxon>
        <taxon>Dikarya</taxon>
        <taxon>Basidiomycota</taxon>
        <taxon>Agaricomycotina</taxon>
        <taxon>Agaricomycetes</taxon>
        <taxon>Agaricomycetidae</taxon>
        <taxon>Agaricales</taxon>
        <taxon>Agaricineae</taxon>
        <taxon>Hydnangiaceae</taxon>
        <taxon>Laccaria</taxon>
    </lineage>
</organism>
<sequence length="193" mass="21071">MTPDSLSLLVDGNVRKSSLDPTLFPGVPLSVLVHSGFARAHARSASSVLSEVKKLMNVTRTRSVTTVGHSLGGALAALDALFLALNLPSGSEVRGVTYGTPRVGNAAFAELLDFNVPDFFRINHRKDPIPIVPAQYLGFRHPSGEIHIDRKKNAVFCPGVLPLDCSWELVAYMHYSFQKVPIIPLTLNARTRW</sequence>
<keyword evidence="1" id="KW-1015">Disulfide bond</keyword>
<evidence type="ECO:0000256" key="4">
    <source>
        <dbReference type="ARBA" id="ARBA00048461"/>
    </source>
</evidence>
<protein>
    <submittedName>
        <fullName evidence="6">Predicted protein</fullName>
    </submittedName>
</protein>
<dbReference type="SUPFAM" id="SSF53474">
    <property type="entry name" value="alpha/beta-Hydrolases"/>
    <property type="match status" value="1"/>
</dbReference>
<comment type="catalytic activity">
    <reaction evidence="4">
        <text>a monoacylglycerol + H2O = glycerol + a fatty acid + H(+)</text>
        <dbReference type="Rhea" id="RHEA:15245"/>
        <dbReference type="ChEBI" id="CHEBI:15377"/>
        <dbReference type="ChEBI" id="CHEBI:15378"/>
        <dbReference type="ChEBI" id="CHEBI:17408"/>
        <dbReference type="ChEBI" id="CHEBI:17754"/>
        <dbReference type="ChEBI" id="CHEBI:28868"/>
    </reaction>
</comment>
<dbReference type="InterPro" id="IPR029058">
    <property type="entry name" value="AB_hydrolase_fold"/>
</dbReference>
<dbReference type="InterPro" id="IPR051218">
    <property type="entry name" value="Sec_MonoDiacylglyc_Lipase"/>
</dbReference>
<dbReference type="Pfam" id="PF01764">
    <property type="entry name" value="Lipase_3"/>
    <property type="match status" value="1"/>
</dbReference>
<dbReference type="AlphaFoldDB" id="B0D8F0"/>
<dbReference type="HOGENOM" id="CLU_032957_9_2_1"/>
<dbReference type="OrthoDB" id="426718at2759"/>
<evidence type="ECO:0000256" key="3">
    <source>
        <dbReference type="ARBA" id="ARBA00047591"/>
    </source>
</evidence>
<keyword evidence="7" id="KW-1185">Reference proteome</keyword>
<dbReference type="GeneID" id="6075754"/>
<evidence type="ECO:0000256" key="2">
    <source>
        <dbReference type="ARBA" id="ARBA00043996"/>
    </source>
</evidence>